<feature type="compositionally biased region" description="Polar residues" evidence="1">
    <location>
        <begin position="43"/>
        <end position="52"/>
    </location>
</feature>
<accession>A0A7J6AV49</accession>
<keyword evidence="3" id="KW-1185">Reference proteome</keyword>
<dbReference type="Proteomes" id="UP000593565">
    <property type="component" value="Unassembled WGS sequence"/>
</dbReference>
<proteinExistence type="predicted"/>
<feature type="region of interest" description="Disordered" evidence="1">
    <location>
        <begin position="43"/>
        <end position="62"/>
    </location>
</feature>
<organism evidence="2 3">
    <name type="scientific">Ameiurus melas</name>
    <name type="common">Black bullhead</name>
    <name type="synonym">Silurus melas</name>
    <dbReference type="NCBI Taxonomy" id="219545"/>
    <lineage>
        <taxon>Eukaryota</taxon>
        <taxon>Metazoa</taxon>
        <taxon>Chordata</taxon>
        <taxon>Craniata</taxon>
        <taxon>Vertebrata</taxon>
        <taxon>Euteleostomi</taxon>
        <taxon>Actinopterygii</taxon>
        <taxon>Neopterygii</taxon>
        <taxon>Teleostei</taxon>
        <taxon>Ostariophysi</taxon>
        <taxon>Siluriformes</taxon>
        <taxon>Ictaluridae</taxon>
        <taxon>Ameiurus</taxon>
    </lineage>
</organism>
<gene>
    <name evidence="2" type="ORF">AMELA_G00118310</name>
</gene>
<dbReference type="EMBL" id="JAAGNN010000009">
    <property type="protein sequence ID" value="KAF4085418.1"/>
    <property type="molecule type" value="Genomic_DNA"/>
</dbReference>
<name>A0A7J6AV49_AMEME</name>
<evidence type="ECO:0000256" key="1">
    <source>
        <dbReference type="SAM" id="MobiDB-lite"/>
    </source>
</evidence>
<protein>
    <submittedName>
        <fullName evidence="2">Uncharacterized protein</fullName>
    </submittedName>
</protein>
<evidence type="ECO:0000313" key="2">
    <source>
        <dbReference type="EMBL" id="KAF4085418.1"/>
    </source>
</evidence>
<dbReference type="AlphaFoldDB" id="A0A7J6AV49"/>
<evidence type="ECO:0000313" key="3">
    <source>
        <dbReference type="Proteomes" id="UP000593565"/>
    </source>
</evidence>
<comment type="caution">
    <text evidence="2">The sequence shown here is derived from an EMBL/GenBank/DDBJ whole genome shotgun (WGS) entry which is preliminary data.</text>
</comment>
<sequence length="105" mass="11767">MEHEVQELRDLVAQLRAENERLWQIASAQDLKPDIDTLARGTRCQTSGQKTSPGPEAVKHPHTITLPPPGLTFHFQLNNPQNLLPKSLRIIKCLSDSGVMNSDLY</sequence>
<reference evidence="2 3" key="1">
    <citation type="submission" date="2020-02" db="EMBL/GenBank/DDBJ databases">
        <title>A chromosome-scale genome assembly of the black bullhead catfish (Ameiurus melas).</title>
        <authorList>
            <person name="Wen M."/>
            <person name="Zham M."/>
            <person name="Cabau C."/>
            <person name="Klopp C."/>
            <person name="Donnadieu C."/>
            <person name="Roques C."/>
            <person name="Bouchez O."/>
            <person name="Lampietro C."/>
            <person name="Jouanno E."/>
            <person name="Herpin A."/>
            <person name="Louis A."/>
            <person name="Berthelot C."/>
            <person name="Parey E."/>
            <person name="Roest-Crollius H."/>
            <person name="Braasch I."/>
            <person name="Postlethwait J."/>
            <person name="Robinson-Rechavi M."/>
            <person name="Echchiki A."/>
            <person name="Begum T."/>
            <person name="Montfort J."/>
            <person name="Schartl M."/>
            <person name="Bobe J."/>
            <person name="Guiguen Y."/>
        </authorList>
    </citation>
    <scope>NUCLEOTIDE SEQUENCE [LARGE SCALE GENOMIC DNA]</scope>
    <source>
        <strain evidence="2">M_S1</strain>
        <tissue evidence="2">Blood</tissue>
    </source>
</reference>